<dbReference type="PANTHER" id="PTHR42776:SF27">
    <property type="entry name" value="DIPEPTIDYL PEPTIDASE FAMILY MEMBER 6"/>
    <property type="match status" value="1"/>
</dbReference>
<evidence type="ECO:0000259" key="2">
    <source>
        <dbReference type="Pfam" id="PF00326"/>
    </source>
</evidence>
<keyword evidence="3" id="KW-0031">Aminopeptidase</keyword>
<organism evidence="3 4">
    <name type="scientific">Aquimarina spongiae</name>
    <dbReference type="NCBI Taxonomy" id="570521"/>
    <lineage>
        <taxon>Bacteria</taxon>
        <taxon>Pseudomonadati</taxon>
        <taxon>Bacteroidota</taxon>
        <taxon>Flavobacteriia</taxon>
        <taxon>Flavobacteriales</taxon>
        <taxon>Flavobacteriaceae</taxon>
        <taxon>Aquimarina</taxon>
    </lineage>
</organism>
<dbReference type="Proteomes" id="UP000184432">
    <property type="component" value="Unassembled WGS sequence"/>
</dbReference>
<keyword evidence="3" id="KW-0645">Protease</keyword>
<name>A0A1M6D8T6_9FLAO</name>
<dbReference type="GO" id="GO:0004252">
    <property type="term" value="F:serine-type endopeptidase activity"/>
    <property type="evidence" value="ECO:0007669"/>
    <property type="project" value="TreeGrafter"/>
</dbReference>
<keyword evidence="4" id="KW-1185">Reference proteome</keyword>
<sequence length="786" mass="89660">MITYDIRNTLFLYKSINMRTKSSTVWSTFIVLLCLSFVPIQAQEVTGTWKGKLSVQGAEIPLAFHIEKKDGALAATMDSPSQGATGLPMDKVLLENEQLTLVFKKAGIKYVAAVAPQKLKGTFYQGGMELPLEMEKSEKTIPGNPELVTSDAELIKLADLDKGAYGYSVEDYFAKPKARTFRFSPNGKYLSYREKDENKKNHVYVKEIASGKVTRVIEEKEELIRGYGWANNGRLVYVMDKGGNEDYHLFAANIDGSDQKELTPYEGVQVNILEGLREDEDHMIISMNKNNKQIFEPYKINIVTGEIKQLFKNEDAANPIAGYNFDKDGNLKGYAKIRDGVNFDFYYAKNEGSYEIIKQLNWKDTFSILNFDYSTDNPHDAYIVSNLDSDKSEIYLYDLKEDKVIKKLFSNDKYDVSNLSVSRKRGYELDYFSYQGEKRVVVPVSDYYKKLHAKITAKFPDHQYSIADKTDEEDKYLIFLQSDKLYGVYYSYDTKTEEFKLLYNLMPQLKENDMAEMRPITFTSRDGLTIHGYITLPKEALQGKKVPLVVNPHGGPQGIRDSWGFNPEAQLFASRGYATLQVNFRISGGYGRKFLESGFKQIGRKAMDDVEDGLKYVIEQGWVDKDRVAIYGGSHGGYAVLRGLTKTPDLYTCGVDYVGVSNLFTFMKTIPPYWKPYLKIIKEIWYDEDVAEEKAIMEEVSPVYQIGKIKKPLFVVQGANDPRVNIDESDQIVKALRDKGYDVPYMVRYDEGHGFGKEENSIAMYKAMMGFYAKHLKKEQTKPVKG</sequence>
<dbReference type="Gene3D" id="2.120.10.30">
    <property type="entry name" value="TolB, C-terminal domain"/>
    <property type="match status" value="1"/>
</dbReference>
<dbReference type="AlphaFoldDB" id="A0A1M6D8T6"/>
<evidence type="ECO:0000313" key="4">
    <source>
        <dbReference type="Proteomes" id="UP000184432"/>
    </source>
</evidence>
<keyword evidence="1" id="KW-0378">Hydrolase</keyword>
<feature type="domain" description="Peptidase S9 prolyl oligopeptidase catalytic" evidence="2">
    <location>
        <begin position="563"/>
        <end position="778"/>
    </location>
</feature>
<gene>
    <name evidence="3" type="ORF">SAMN04488508_102494</name>
</gene>
<dbReference type="PANTHER" id="PTHR42776">
    <property type="entry name" value="SERINE PEPTIDASE S9 FAMILY MEMBER"/>
    <property type="match status" value="1"/>
</dbReference>
<dbReference type="InterPro" id="IPR029058">
    <property type="entry name" value="AB_hydrolase_fold"/>
</dbReference>
<dbReference type="EMBL" id="FQYP01000002">
    <property type="protein sequence ID" value="SHI69657.1"/>
    <property type="molecule type" value="Genomic_DNA"/>
</dbReference>
<dbReference type="GO" id="GO:0004177">
    <property type="term" value="F:aminopeptidase activity"/>
    <property type="evidence" value="ECO:0007669"/>
    <property type="project" value="UniProtKB-KW"/>
</dbReference>
<accession>A0A1M6D8T6</accession>
<dbReference type="InterPro" id="IPR011042">
    <property type="entry name" value="6-blade_b-propeller_TolB-like"/>
</dbReference>
<dbReference type="STRING" id="570521.SAMN04488508_102494"/>
<proteinExistence type="predicted"/>
<dbReference type="InterPro" id="IPR001375">
    <property type="entry name" value="Peptidase_S9_cat"/>
</dbReference>
<dbReference type="Gene3D" id="3.40.50.1820">
    <property type="entry name" value="alpha/beta hydrolase"/>
    <property type="match status" value="1"/>
</dbReference>
<dbReference type="SUPFAM" id="SSF82171">
    <property type="entry name" value="DPP6 N-terminal domain-like"/>
    <property type="match status" value="1"/>
</dbReference>
<evidence type="ECO:0000313" key="3">
    <source>
        <dbReference type="EMBL" id="SHI69657.1"/>
    </source>
</evidence>
<dbReference type="Pfam" id="PF00326">
    <property type="entry name" value="Peptidase_S9"/>
    <property type="match status" value="1"/>
</dbReference>
<dbReference type="SUPFAM" id="SSF53474">
    <property type="entry name" value="alpha/beta-Hydrolases"/>
    <property type="match status" value="1"/>
</dbReference>
<reference evidence="4" key="1">
    <citation type="submission" date="2016-11" db="EMBL/GenBank/DDBJ databases">
        <authorList>
            <person name="Varghese N."/>
            <person name="Submissions S."/>
        </authorList>
    </citation>
    <scope>NUCLEOTIDE SEQUENCE [LARGE SCALE GENOMIC DNA]</scope>
    <source>
        <strain evidence="4">DSM 22623</strain>
    </source>
</reference>
<protein>
    <submittedName>
        <fullName evidence="3">Dipeptidyl aminopeptidase/acylaminoacyl peptidase</fullName>
    </submittedName>
</protein>
<dbReference type="GO" id="GO:0006508">
    <property type="term" value="P:proteolysis"/>
    <property type="evidence" value="ECO:0007669"/>
    <property type="project" value="InterPro"/>
</dbReference>
<evidence type="ECO:0000256" key="1">
    <source>
        <dbReference type="ARBA" id="ARBA00022801"/>
    </source>
</evidence>